<feature type="domain" description="Mos1 transposase HTH" evidence="1">
    <location>
        <begin position="83"/>
        <end position="131"/>
    </location>
</feature>
<dbReference type="PANTHER" id="PTHR46060">
    <property type="entry name" value="MARINER MOS1 TRANSPOSASE-LIKE PROTEIN"/>
    <property type="match status" value="1"/>
</dbReference>
<dbReference type="Pfam" id="PF17906">
    <property type="entry name" value="HTH_48"/>
    <property type="match status" value="1"/>
</dbReference>
<evidence type="ECO:0000313" key="2">
    <source>
        <dbReference type="EMBL" id="UYV73730.1"/>
    </source>
</evidence>
<dbReference type="PANTHER" id="PTHR46060:SF2">
    <property type="entry name" value="HISTONE-LYSINE N-METHYLTRANSFERASE SETMAR"/>
    <property type="match status" value="1"/>
</dbReference>
<dbReference type="InterPro" id="IPR041426">
    <property type="entry name" value="Mos1_HTH"/>
</dbReference>
<reference evidence="2 3" key="1">
    <citation type="submission" date="2022-01" db="EMBL/GenBank/DDBJ databases">
        <title>A chromosomal length assembly of Cordylochernes scorpioides.</title>
        <authorList>
            <person name="Zeh D."/>
            <person name="Zeh J."/>
        </authorList>
    </citation>
    <scope>NUCLEOTIDE SEQUENCE [LARGE SCALE GENOMIC DNA]</scope>
    <source>
        <strain evidence="2">IN4F17</strain>
        <tissue evidence="2">Whole Body</tissue>
    </source>
</reference>
<keyword evidence="3" id="KW-1185">Reference proteome</keyword>
<proteinExistence type="predicted"/>
<evidence type="ECO:0000259" key="1">
    <source>
        <dbReference type="Pfam" id="PF17906"/>
    </source>
</evidence>
<dbReference type="EMBL" id="CP092873">
    <property type="protein sequence ID" value="UYV73730.1"/>
    <property type="molecule type" value="Genomic_DNA"/>
</dbReference>
<dbReference type="Proteomes" id="UP001235939">
    <property type="component" value="Chromosome 11"/>
</dbReference>
<protein>
    <recommendedName>
        <fullName evidence="1">Mos1 transposase HTH domain-containing protein</fullName>
    </recommendedName>
</protein>
<name>A0ABY6L1R8_9ARAC</name>
<dbReference type="InterPro" id="IPR052709">
    <property type="entry name" value="Transposase-MT_Hybrid"/>
</dbReference>
<evidence type="ECO:0000313" key="3">
    <source>
        <dbReference type="Proteomes" id="UP001235939"/>
    </source>
</evidence>
<accession>A0ABY6L1R8</accession>
<organism evidence="2 3">
    <name type="scientific">Cordylochernes scorpioides</name>
    <dbReference type="NCBI Taxonomy" id="51811"/>
    <lineage>
        <taxon>Eukaryota</taxon>
        <taxon>Metazoa</taxon>
        <taxon>Ecdysozoa</taxon>
        <taxon>Arthropoda</taxon>
        <taxon>Chelicerata</taxon>
        <taxon>Arachnida</taxon>
        <taxon>Pseudoscorpiones</taxon>
        <taxon>Cheliferoidea</taxon>
        <taxon>Chernetidae</taxon>
        <taxon>Cordylochernes</taxon>
    </lineage>
</organism>
<dbReference type="Gene3D" id="1.10.10.1450">
    <property type="match status" value="1"/>
</dbReference>
<sequence length="170" mass="19386">MYPTLERKAVSLGPDSKNTNLLGSMQRKDLPWLSMVSDWDISQIGKILPLFTGAFITHTRGSSWRPIASLKDPASEYPVGKNQHFQHLLFFAFHRGQKAAEAARDICNVYVKGVIGEREAQIWFAKFKNGDLDLEDTPQSRRPSEFDEEHLKALLKEDGRQTTRELAEKK</sequence>
<gene>
    <name evidence="2" type="ORF">LAZ67_11000570</name>
</gene>